<dbReference type="AlphaFoldDB" id="A0A837G1X6"/>
<gene>
    <name evidence="1" type="ORF">TW71_23320</name>
</gene>
<comment type="caution">
    <text evidence="1">The sequence shown here is derived from an EMBL/GenBank/DDBJ whole genome shotgun (WGS) entry which is preliminary data.</text>
</comment>
<accession>A0A837G1X6</accession>
<dbReference type="PROSITE" id="PS51257">
    <property type="entry name" value="PROKAR_LIPOPROTEIN"/>
    <property type="match status" value="1"/>
</dbReference>
<evidence type="ECO:0000313" key="1">
    <source>
        <dbReference type="EMBL" id="KJY67108.1"/>
    </source>
</evidence>
<reference evidence="1" key="1">
    <citation type="journal article" date="2015" name="BMC Genomics">
        <title>Genome mining reveals unlocked bioactive potential of marine Gram-negative bacteria.</title>
        <authorList>
            <person name="Machado H."/>
            <person name="Sonnenschein E.C."/>
            <person name="Melchiorsen J."/>
            <person name="Gram L."/>
        </authorList>
    </citation>
    <scope>NUCLEOTIDE SEQUENCE</scope>
    <source>
        <strain evidence="1">S2052</strain>
    </source>
</reference>
<dbReference type="EMBL" id="JXXR01000029">
    <property type="protein sequence ID" value="KJY67108.1"/>
    <property type="molecule type" value="Genomic_DNA"/>
</dbReference>
<name>A0A837G1X6_9VIBR</name>
<sequence>MIKKVIQGVVVVIAVFAFSGCSDAPESNEFELSVSDIKISETSSSAQLEVDVSAAKSSTLKLK</sequence>
<dbReference type="RefSeq" id="WP_045987425.1">
    <property type="nucleotide sequence ID" value="NZ_CP063052.1"/>
</dbReference>
<protein>
    <submittedName>
        <fullName evidence="1">Uncharacterized protein</fullName>
    </submittedName>
</protein>
<organism evidence="1">
    <name type="scientific">Vibrio coralliilyticus</name>
    <dbReference type="NCBI Taxonomy" id="190893"/>
    <lineage>
        <taxon>Bacteria</taxon>
        <taxon>Pseudomonadati</taxon>
        <taxon>Pseudomonadota</taxon>
        <taxon>Gammaproteobacteria</taxon>
        <taxon>Vibrionales</taxon>
        <taxon>Vibrionaceae</taxon>
        <taxon>Vibrio</taxon>
    </lineage>
</organism>
<proteinExistence type="predicted"/>